<feature type="transmembrane region" description="Helical" evidence="1">
    <location>
        <begin position="111"/>
        <end position="136"/>
    </location>
</feature>
<dbReference type="Gene3D" id="2.170.300.10">
    <property type="entry name" value="Tie2 ligand-binding domain superfamily"/>
    <property type="match status" value="1"/>
</dbReference>
<sequence length="329" mass="35902">MSLSVRIILFFVVLSEKPVCITSNEEGKLGNCTNGSGKETCCPNYYFQGQTCIACPPGWYGINCSDSCPSGWFGSACAQSCELCKIHCDPVLGCEPKKGNVTTSFNIQPEYLIAIFAISGSILFIAIFTATCIACFRVKARKNLWKPRTSSRAGFVAEKKKMKNSPGSCCDVKNRSSSTRLPCKNCAMNPTGKVNVKVSDLPSEHSSNVKVSDMPPEKAACYRQDQGESSNHLYSTIGNVDVYETPVNNTTVAVPSTGKNKDFNHNPLEIDEKYIMVTKSGASIGLEIHNTAPLASFKPETILEDVPYYATANYHQNALFTENLPPPRL</sequence>
<proteinExistence type="predicted"/>
<name>A0A8B8EZ86_CRAVI</name>
<feature type="chain" id="PRO_5034875085" evidence="2">
    <location>
        <begin position="24"/>
        <end position="329"/>
    </location>
</feature>
<dbReference type="KEGG" id="cvn:111137611"/>
<evidence type="ECO:0000313" key="4">
    <source>
        <dbReference type="RefSeq" id="XP_022344848.1"/>
    </source>
</evidence>
<evidence type="ECO:0000256" key="1">
    <source>
        <dbReference type="SAM" id="Phobius"/>
    </source>
</evidence>
<keyword evidence="1" id="KW-0472">Membrane</keyword>
<evidence type="ECO:0000313" key="3">
    <source>
        <dbReference type="Proteomes" id="UP000694844"/>
    </source>
</evidence>
<reference evidence="4" key="1">
    <citation type="submission" date="2025-08" db="UniProtKB">
        <authorList>
            <consortium name="RefSeq"/>
        </authorList>
    </citation>
    <scope>IDENTIFICATION</scope>
    <source>
        <tissue evidence="4">Whole sample</tissue>
    </source>
</reference>
<dbReference type="RefSeq" id="XP_022344848.1">
    <property type="nucleotide sequence ID" value="XM_022489140.1"/>
</dbReference>
<keyword evidence="1" id="KW-1133">Transmembrane helix</keyword>
<dbReference type="OrthoDB" id="10511501at2759"/>
<feature type="signal peptide" evidence="2">
    <location>
        <begin position="1"/>
        <end position="23"/>
    </location>
</feature>
<keyword evidence="3" id="KW-1185">Reference proteome</keyword>
<keyword evidence="1" id="KW-0812">Transmembrane</keyword>
<dbReference type="AlphaFoldDB" id="A0A8B8EZ86"/>
<dbReference type="Proteomes" id="UP000694844">
    <property type="component" value="Chromosome 5"/>
</dbReference>
<gene>
    <name evidence="4" type="primary">LOC111137611</name>
</gene>
<accession>A0A8B8EZ86</accession>
<protein>
    <submittedName>
        <fullName evidence="4">Scavenger receptor class F member 1-like isoform X1</fullName>
    </submittedName>
</protein>
<evidence type="ECO:0000256" key="2">
    <source>
        <dbReference type="SAM" id="SignalP"/>
    </source>
</evidence>
<dbReference type="GeneID" id="111137611"/>
<organism evidence="3 4">
    <name type="scientific">Crassostrea virginica</name>
    <name type="common">Eastern oyster</name>
    <dbReference type="NCBI Taxonomy" id="6565"/>
    <lineage>
        <taxon>Eukaryota</taxon>
        <taxon>Metazoa</taxon>
        <taxon>Spiralia</taxon>
        <taxon>Lophotrochozoa</taxon>
        <taxon>Mollusca</taxon>
        <taxon>Bivalvia</taxon>
        <taxon>Autobranchia</taxon>
        <taxon>Pteriomorphia</taxon>
        <taxon>Ostreida</taxon>
        <taxon>Ostreoidea</taxon>
        <taxon>Ostreidae</taxon>
        <taxon>Crassostrea</taxon>
    </lineage>
</organism>
<keyword evidence="2" id="KW-0732">Signal</keyword>